<dbReference type="SUPFAM" id="SSF52540">
    <property type="entry name" value="P-loop containing nucleoside triphosphate hydrolases"/>
    <property type="match status" value="1"/>
</dbReference>
<dbReference type="PANTHER" id="PTHR11059:SF0">
    <property type="entry name" value="DNA REPAIR PROTEIN RECN"/>
    <property type="match status" value="1"/>
</dbReference>
<evidence type="ECO:0000256" key="3">
    <source>
        <dbReference type="ARBA" id="ARBA00021315"/>
    </source>
</evidence>
<evidence type="ECO:0000256" key="2">
    <source>
        <dbReference type="ARBA" id="ARBA00009441"/>
    </source>
</evidence>
<evidence type="ECO:0000256" key="4">
    <source>
        <dbReference type="ARBA" id="ARBA00022741"/>
    </source>
</evidence>
<dbReference type="InterPro" id="IPR003395">
    <property type="entry name" value="RecF/RecN/SMC_N"/>
</dbReference>
<evidence type="ECO:0000259" key="11">
    <source>
        <dbReference type="SMART" id="SM00382"/>
    </source>
</evidence>
<dbReference type="GO" id="GO:0006281">
    <property type="term" value="P:DNA repair"/>
    <property type="evidence" value="ECO:0007669"/>
    <property type="project" value="UniProtKB-KW"/>
</dbReference>
<evidence type="ECO:0000256" key="10">
    <source>
        <dbReference type="SAM" id="Coils"/>
    </source>
</evidence>
<comment type="similarity">
    <text evidence="2 9">Belongs to the RecN family.</text>
</comment>
<sequence>MLTELCIRHLAVVEEARICFRRGFVALTGETGAGKSIVVDALSLVAGARGSADFVRHGSEKAEIEALFDLEEDHPARDVCRRYGLDGDPGEPLVVRRELTATGKSVCRVNGRLVNLSTLRELGECLINIHGQHEFQSLVRPETHLAWLDAFGGKPVGDALGRYAELYARFQALRKERRELEEAMRRALQMADLYRFQISEIEAARLKPGEEESLEAERRRLANAERLFQAVSDAFGLLYASDRGLAAVGLAADKLEDAARFDPQALGPLVEQIRSAYYHLEEVALQLRDYRDRIEFNPERLERVERRLDTLHALRRKYGTTVENILDYYEDIKSKLNKIEHHDEELERLRKETESTSRDLEEAADKLSALRREAARRLERDVERELGDLQMEGTRFCVRVESQESGEPFGPTGRDSVEFLISANPGEPPKPLARIASGGELSRVMLALKTVFARCDRVPVLVFDEIDTGVSGRAAQAIAEKMASLARDRQVFAVTHLPQVACMADAQYAVRKRTDGSRTFTEVEELDETGRVRELARMLGGVEITETTASHAREMLALAERKKTAIIKALGRG</sequence>
<dbReference type="GO" id="GO:0005524">
    <property type="term" value="F:ATP binding"/>
    <property type="evidence" value="ECO:0007669"/>
    <property type="project" value="UniProtKB-KW"/>
</dbReference>
<keyword evidence="10" id="KW-0175">Coiled coil</keyword>
<keyword evidence="5 9" id="KW-0227">DNA damage</keyword>
<evidence type="ECO:0000256" key="1">
    <source>
        <dbReference type="ARBA" id="ARBA00003618"/>
    </source>
</evidence>
<evidence type="ECO:0000256" key="9">
    <source>
        <dbReference type="PIRNR" id="PIRNR003128"/>
    </source>
</evidence>
<dbReference type="InterPro" id="IPR004604">
    <property type="entry name" value="DNA_recomb/repair_RecN"/>
</dbReference>
<dbReference type="AlphaFoldDB" id="A0A2A6E1H0"/>
<evidence type="ECO:0000256" key="7">
    <source>
        <dbReference type="ARBA" id="ARBA00023204"/>
    </source>
</evidence>
<protein>
    <recommendedName>
        <fullName evidence="3 9">DNA repair protein RecN</fullName>
    </recommendedName>
    <alternativeName>
        <fullName evidence="8 9">Recombination protein N</fullName>
    </alternativeName>
</protein>
<evidence type="ECO:0000256" key="6">
    <source>
        <dbReference type="ARBA" id="ARBA00022840"/>
    </source>
</evidence>
<dbReference type="Gene3D" id="3.40.50.300">
    <property type="entry name" value="P-loop containing nucleotide triphosphate hydrolases"/>
    <property type="match status" value="2"/>
</dbReference>
<dbReference type="GO" id="GO:0043590">
    <property type="term" value="C:bacterial nucleoid"/>
    <property type="evidence" value="ECO:0007669"/>
    <property type="project" value="TreeGrafter"/>
</dbReference>
<gene>
    <name evidence="12" type="ORF">BLM47_05100</name>
</gene>
<evidence type="ECO:0000313" key="12">
    <source>
        <dbReference type="EMBL" id="PDO10881.1"/>
    </source>
</evidence>
<feature type="domain" description="AAA+ ATPase" evidence="11">
    <location>
        <begin position="21"/>
        <end position="520"/>
    </location>
</feature>
<dbReference type="GO" id="GO:0009432">
    <property type="term" value="P:SOS response"/>
    <property type="evidence" value="ECO:0007669"/>
    <property type="project" value="TreeGrafter"/>
</dbReference>
<keyword evidence="4" id="KW-0547">Nucleotide-binding</keyword>
<dbReference type="InterPro" id="IPR003593">
    <property type="entry name" value="AAA+_ATPase"/>
</dbReference>
<name>A0A2A6E1H0_9BACL</name>
<comment type="function">
    <text evidence="1 9">May be involved in recombinational repair of damaged DNA.</text>
</comment>
<dbReference type="GO" id="GO:0006310">
    <property type="term" value="P:DNA recombination"/>
    <property type="evidence" value="ECO:0007669"/>
    <property type="project" value="InterPro"/>
</dbReference>
<dbReference type="NCBIfam" id="NF008121">
    <property type="entry name" value="PRK10869.1"/>
    <property type="match status" value="1"/>
</dbReference>
<dbReference type="PANTHER" id="PTHR11059">
    <property type="entry name" value="DNA REPAIR PROTEIN RECN"/>
    <property type="match status" value="1"/>
</dbReference>
<dbReference type="PIRSF" id="PIRSF003128">
    <property type="entry name" value="RecN"/>
    <property type="match status" value="1"/>
</dbReference>
<dbReference type="Proteomes" id="UP000243688">
    <property type="component" value="Unassembled WGS sequence"/>
</dbReference>
<accession>A0A2A6E1H0</accession>
<dbReference type="InterPro" id="IPR027417">
    <property type="entry name" value="P-loop_NTPase"/>
</dbReference>
<proteinExistence type="inferred from homology"/>
<keyword evidence="7 9" id="KW-0234">DNA repair</keyword>
<dbReference type="FunFam" id="3.40.50.300:FF:000319">
    <property type="entry name" value="DNA repair protein RecN"/>
    <property type="match status" value="1"/>
</dbReference>
<dbReference type="NCBIfam" id="TIGR00634">
    <property type="entry name" value="recN"/>
    <property type="match status" value="1"/>
</dbReference>
<comment type="caution">
    <text evidence="12">The sequence shown here is derived from an EMBL/GenBank/DDBJ whole genome shotgun (WGS) entry which is preliminary data.</text>
</comment>
<dbReference type="CDD" id="cd03241">
    <property type="entry name" value="ABC_RecN"/>
    <property type="match status" value="2"/>
</dbReference>
<feature type="coiled-coil region" evidence="10">
    <location>
        <begin position="329"/>
        <end position="392"/>
    </location>
</feature>
<evidence type="ECO:0000256" key="8">
    <source>
        <dbReference type="ARBA" id="ARBA00033408"/>
    </source>
</evidence>
<evidence type="ECO:0000256" key="5">
    <source>
        <dbReference type="ARBA" id="ARBA00022763"/>
    </source>
</evidence>
<reference evidence="12 13" key="1">
    <citation type="submission" date="2016-12" db="EMBL/GenBank/DDBJ databases">
        <title>Candidatus Reconcilibacillus cellulovorans genome.</title>
        <authorList>
            <person name="Kolinko S."/>
            <person name="Wu Y.-W."/>
            <person name="Tachea F."/>
            <person name="Denzel E."/>
            <person name="Hiras J."/>
            <person name="Baecker N."/>
            <person name="Chan L.J."/>
            <person name="Eichorst S.A."/>
            <person name="Frey D."/>
            <person name="Adams P.D."/>
            <person name="Pray T."/>
            <person name="Tanjore D."/>
            <person name="Petzold C.J."/>
            <person name="Gladden J.M."/>
            <person name="Simmons B.A."/>
            <person name="Singer S.W."/>
        </authorList>
    </citation>
    <scope>NUCLEOTIDE SEQUENCE [LARGE SCALE GENOMIC DNA]</scope>
    <source>
        <strain evidence="12">JTherm</strain>
    </source>
</reference>
<keyword evidence="6" id="KW-0067">ATP-binding</keyword>
<dbReference type="SMART" id="SM00382">
    <property type="entry name" value="AAA"/>
    <property type="match status" value="1"/>
</dbReference>
<organism evidence="12 13">
    <name type="scientific">Candidatus Reconcilbacillus cellulovorans</name>
    <dbReference type="NCBI Taxonomy" id="1906605"/>
    <lineage>
        <taxon>Bacteria</taxon>
        <taxon>Bacillati</taxon>
        <taxon>Bacillota</taxon>
        <taxon>Bacilli</taxon>
        <taxon>Bacillales</taxon>
        <taxon>Paenibacillaceae</taxon>
        <taxon>Candidatus Reconcilbacillus</taxon>
    </lineage>
</organism>
<dbReference type="FunFam" id="3.40.50.300:FF:000356">
    <property type="entry name" value="DNA repair protein RecN"/>
    <property type="match status" value="1"/>
</dbReference>
<evidence type="ECO:0000313" key="13">
    <source>
        <dbReference type="Proteomes" id="UP000243688"/>
    </source>
</evidence>
<feature type="coiled-coil region" evidence="10">
    <location>
        <begin position="163"/>
        <end position="234"/>
    </location>
</feature>
<dbReference type="EMBL" id="MOXJ01000008">
    <property type="protein sequence ID" value="PDO10881.1"/>
    <property type="molecule type" value="Genomic_DNA"/>
</dbReference>
<dbReference type="Pfam" id="PF02463">
    <property type="entry name" value="SMC_N"/>
    <property type="match status" value="1"/>
</dbReference>